<sequence length="171" mass="18909">MYLYTFAAVMRPRTPILPWPRIQVFNVVLSLFFLHLILGILDAQPLGHMNRVGGTLGGAVLWFLCLRRGRKASLTSELRRSNRMNSPTSKFIAAVRNAMLTISLTTVLSIASLVAAKRGKEGKDTATATPAQAGNARRKDDIPERSSHSEARKDVNDQDKHEDDNDGNPVQ</sequence>
<keyword evidence="2" id="KW-0812">Transmembrane</keyword>
<evidence type="ECO:0000313" key="3">
    <source>
        <dbReference type="EMBL" id="KAL2051413.1"/>
    </source>
</evidence>
<protein>
    <recommendedName>
        <fullName evidence="5">Transmembrane protein</fullName>
    </recommendedName>
</protein>
<comment type="caution">
    <text evidence="3">The sequence shown here is derived from an EMBL/GenBank/DDBJ whole genome shotgun (WGS) entry which is preliminary data.</text>
</comment>
<reference evidence="3 4" key="1">
    <citation type="submission" date="2024-09" db="EMBL/GenBank/DDBJ databases">
        <title>Rethinking Asexuality: The Enigmatic Case of Functional Sexual Genes in Lepraria (Stereocaulaceae).</title>
        <authorList>
            <person name="Doellman M."/>
            <person name="Sun Y."/>
            <person name="Barcenas-Pena A."/>
            <person name="Lumbsch H.T."/>
            <person name="Grewe F."/>
        </authorList>
    </citation>
    <scope>NUCLEOTIDE SEQUENCE [LARGE SCALE GENOMIC DNA]</scope>
    <source>
        <strain evidence="3 4">Grewe 0041</strain>
    </source>
</reference>
<evidence type="ECO:0008006" key="5">
    <source>
        <dbReference type="Google" id="ProtNLM"/>
    </source>
</evidence>
<feature type="region of interest" description="Disordered" evidence="1">
    <location>
        <begin position="119"/>
        <end position="171"/>
    </location>
</feature>
<accession>A0ABR4B6L1</accession>
<evidence type="ECO:0000313" key="4">
    <source>
        <dbReference type="Proteomes" id="UP001590951"/>
    </source>
</evidence>
<feature type="transmembrane region" description="Helical" evidence="2">
    <location>
        <begin position="21"/>
        <end position="40"/>
    </location>
</feature>
<evidence type="ECO:0000256" key="1">
    <source>
        <dbReference type="SAM" id="MobiDB-lite"/>
    </source>
</evidence>
<dbReference type="Proteomes" id="UP001590951">
    <property type="component" value="Unassembled WGS sequence"/>
</dbReference>
<feature type="compositionally biased region" description="Basic and acidic residues" evidence="1">
    <location>
        <begin position="137"/>
        <end position="163"/>
    </location>
</feature>
<keyword evidence="2" id="KW-1133">Transmembrane helix</keyword>
<evidence type="ECO:0000256" key="2">
    <source>
        <dbReference type="SAM" id="Phobius"/>
    </source>
</evidence>
<dbReference type="EMBL" id="JBHFEH010000035">
    <property type="protein sequence ID" value="KAL2051413.1"/>
    <property type="molecule type" value="Genomic_DNA"/>
</dbReference>
<organism evidence="3 4">
    <name type="scientific">Lepraria finkii</name>
    <dbReference type="NCBI Taxonomy" id="1340010"/>
    <lineage>
        <taxon>Eukaryota</taxon>
        <taxon>Fungi</taxon>
        <taxon>Dikarya</taxon>
        <taxon>Ascomycota</taxon>
        <taxon>Pezizomycotina</taxon>
        <taxon>Lecanoromycetes</taxon>
        <taxon>OSLEUM clade</taxon>
        <taxon>Lecanoromycetidae</taxon>
        <taxon>Lecanorales</taxon>
        <taxon>Lecanorineae</taxon>
        <taxon>Stereocaulaceae</taxon>
        <taxon>Lepraria</taxon>
    </lineage>
</organism>
<name>A0ABR4B6L1_9LECA</name>
<gene>
    <name evidence="3" type="ORF">ABVK25_008280</name>
</gene>
<keyword evidence="4" id="KW-1185">Reference proteome</keyword>
<feature type="transmembrane region" description="Helical" evidence="2">
    <location>
        <begin position="91"/>
        <end position="115"/>
    </location>
</feature>
<proteinExistence type="predicted"/>
<keyword evidence="2" id="KW-0472">Membrane</keyword>